<dbReference type="PANTHER" id="PTHR12463:SF1">
    <property type="entry name" value="2-OXOGLUTARATE AND FE-DEPENDENT OXYGENASE FAMILY PROTEIN"/>
    <property type="match status" value="1"/>
</dbReference>
<dbReference type="SUPFAM" id="SSF51197">
    <property type="entry name" value="Clavaminate synthase-like"/>
    <property type="match status" value="1"/>
</dbReference>
<keyword evidence="4" id="KW-1185">Reference proteome</keyword>
<protein>
    <recommendedName>
        <fullName evidence="2">Fe2OG dioxygenase domain-containing protein</fullName>
    </recommendedName>
</protein>
<comment type="caution">
    <text evidence="3">The sequence shown here is derived from an EMBL/GenBank/DDBJ whole genome shotgun (WGS) entry which is preliminary data.</text>
</comment>
<dbReference type="Proteomes" id="UP001194696">
    <property type="component" value="Unassembled WGS sequence"/>
</dbReference>
<proteinExistence type="predicted"/>
<organism evidence="3 4">
    <name type="scientific">Linnemannia gamsii</name>
    <dbReference type="NCBI Taxonomy" id="64522"/>
    <lineage>
        <taxon>Eukaryota</taxon>
        <taxon>Fungi</taxon>
        <taxon>Fungi incertae sedis</taxon>
        <taxon>Mucoromycota</taxon>
        <taxon>Mortierellomycotina</taxon>
        <taxon>Mortierellomycetes</taxon>
        <taxon>Mortierellales</taxon>
        <taxon>Mortierellaceae</taxon>
        <taxon>Linnemannia</taxon>
    </lineage>
</organism>
<dbReference type="InterPro" id="IPR027450">
    <property type="entry name" value="AlkB-like"/>
</dbReference>
<dbReference type="PANTHER" id="PTHR12463">
    <property type="entry name" value="OXYGENASE-RELATED"/>
    <property type="match status" value="1"/>
</dbReference>
<dbReference type="InterPro" id="IPR005123">
    <property type="entry name" value="Oxoglu/Fe-dep_dioxygenase_dom"/>
</dbReference>
<sequence length="250" mass="28280">MEMTLNPTANVATLQGLQVIRDFVSVEEEEHLIQQLDERNWAGRGIEPNPEMKRRHQHYGGTFSYRQRRVVGKMERLPSMFDIVTGRLLDQDIYKTSPNSIIVNEYEAGQGIMPHVDAPKLFGPTITALSLLSDCVMTFQHVKEPSLVFRVHLPRRSLVVMNESCRYDYKHSISKDLIETVNGIEIIRSRRVSITYRDMIVDDHAQEGREQCQTSSRCGAQESLSTASPCSSVPMCNNSPSSSNGTYLTS</sequence>
<evidence type="ECO:0000259" key="2">
    <source>
        <dbReference type="PROSITE" id="PS51471"/>
    </source>
</evidence>
<feature type="domain" description="Fe2OG dioxygenase" evidence="2">
    <location>
        <begin position="97"/>
        <end position="200"/>
    </location>
</feature>
<feature type="region of interest" description="Disordered" evidence="1">
    <location>
        <begin position="226"/>
        <end position="250"/>
    </location>
</feature>
<dbReference type="Gene3D" id="2.60.120.590">
    <property type="entry name" value="Alpha-ketoglutarate-dependent dioxygenase AlkB-like"/>
    <property type="match status" value="1"/>
</dbReference>
<evidence type="ECO:0000313" key="3">
    <source>
        <dbReference type="EMBL" id="KAG0287504.1"/>
    </source>
</evidence>
<accession>A0ABQ7JXZ3</accession>
<name>A0ABQ7JXZ3_9FUNG</name>
<dbReference type="EMBL" id="JAAAIM010000485">
    <property type="protein sequence ID" value="KAG0287504.1"/>
    <property type="molecule type" value="Genomic_DNA"/>
</dbReference>
<evidence type="ECO:0000256" key="1">
    <source>
        <dbReference type="SAM" id="MobiDB-lite"/>
    </source>
</evidence>
<gene>
    <name evidence="3" type="ORF">BGZ96_008568</name>
</gene>
<dbReference type="InterPro" id="IPR032857">
    <property type="entry name" value="ALKBH4"/>
</dbReference>
<dbReference type="PROSITE" id="PS51471">
    <property type="entry name" value="FE2OG_OXY"/>
    <property type="match status" value="1"/>
</dbReference>
<dbReference type="InterPro" id="IPR037151">
    <property type="entry name" value="AlkB-like_sf"/>
</dbReference>
<evidence type="ECO:0000313" key="4">
    <source>
        <dbReference type="Proteomes" id="UP001194696"/>
    </source>
</evidence>
<dbReference type="Pfam" id="PF13532">
    <property type="entry name" value="2OG-FeII_Oxy_2"/>
    <property type="match status" value="1"/>
</dbReference>
<reference evidence="3 4" key="1">
    <citation type="journal article" date="2020" name="Fungal Divers.">
        <title>Resolving the Mortierellaceae phylogeny through synthesis of multi-gene phylogenetics and phylogenomics.</title>
        <authorList>
            <person name="Vandepol N."/>
            <person name="Liber J."/>
            <person name="Desiro A."/>
            <person name="Na H."/>
            <person name="Kennedy M."/>
            <person name="Barry K."/>
            <person name="Grigoriev I.V."/>
            <person name="Miller A.N."/>
            <person name="O'Donnell K."/>
            <person name="Stajich J.E."/>
            <person name="Bonito G."/>
        </authorList>
    </citation>
    <scope>NUCLEOTIDE SEQUENCE [LARGE SCALE GENOMIC DNA]</scope>
    <source>
        <strain evidence="3 4">AD045</strain>
    </source>
</reference>